<dbReference type="Proteomes" id="UP000016662">
    <property type="component" value="Unassembled WGS sequence"/>
</dbReference>
<dbReference type="PATRIC" id="fig|411473.3.peg.1231"/>
<gene>
    <name evidence="2" type="ORF">RUMCAL_01517</name>
</gene>
<dbReference type="Pfam" id="PF06541">
    <property type="entry name" value="ABC_trans_CmpB"/>
    <property type="match status" value="1"/>
</dbReference>
<evidence type="ECO:0000313" key="2">
    <source>
        <dbReference type="EMBL" id="ERJ96106.1"/>
    </source>
</evidence>
<evidence type="ECO:0008006" key="4">
    <source>
        <dbReference type="Google" id="ProtNLM"/>
    </source>
</evidence>
<dbReference type="RefSeq" id="WP_021682988.1">
    <property type="nucleotide sequence ID" value="NZ_KI260452.1"/>
</dbReference>
<protein>
    <recommendedName>
        <fullName evidence="4">ABC-transporter type IV</fullName>
    </recommendedName>
</protein>
<reference evidence="2 3" key="1">
    <citation type="submission" date="2013-07" db="EMBL/GenBank/DDBJ databases">
        <authorList>
            <person name="Weinstock G."/>
            <person name="Sodergren E."/>
            <person name="Wylie T."/>
            <person name="Fulton L."/>
            <person name="Fulton R."/>
            <person name="Fronick C."/>
            <person name="O'Laughlin M."/>
            <person name="Godfrey J."/>
            <person name="Miner T."/>
            <person name="Herter B."/>
            <person name="Appelbaum E."/>
            <person name="Cordes M."/>
            <person name="Lek S."/>
            <person name="Wollam A."/>
            <person name="Pepin K.H."/>
            <person name="Palsikar V.B."/>
            <person name="Mitreva M."/>
            <person name="Wilson R.K."/>
        </authorList>
    </citation>
    <scope>NUCLEOTIDE SEQUENCE [LARGE SCALE GENOMIC DNA]</scope>
    <source>
        <strain evidence="2 3">ATCC 27760</strain>
    </source>
</reference>
<feature type="transmembrane region" description="Helical" evidence="1">
    <location>
        <begin position="59"/>
        <end position="80"/>
    </location>
</feature>
<organism evidence="2 3">
    <name type="scientific">Ruminococcus callidus ATCC 27760</name>
    <dbReference type="NCBI Taxonomy" id="411473"/>
    <lineage>
        <taxon>Bacteria</taxon>
        <taxon>Bacillati</taxon>
        <taxon>Bacillota</taxon>
        <taxon>Clostridia</taxon>
        <taxon>Eubacteriales</taxon>
        <taxon>Oscillospiraceae</taxon>
        <taxon>Ruminococcus</taxon>
    </lineage>
</organism>
<dbReference type="AlphaFoldDB" id="U2KC73"/>
<evidence type="ECO:0000256" key="1">
    <source>
        <dbReference type="SAM" id="Phobius"/>
    </source>
</evidence>
<dbReference type="eggNOG" id="COG4905">
    <property type="taxonomic scope" value="Bacteria"/>
</dbReference>
<feature type="transmembrane region" description="Helical" evidence="1">
    <location>
        <begin position="30"/>
        <end position="50"/>
    </location>
</feature>
<evidence type="ECO:0000313" key="3">
    <source>
        <dbReference type="Proteomes" id="UP000016662"/>
    </source>
</evidence>
<dbReference type="STRING" id="411473.RUMCAL_01517"/>
<comment type="caution">
    <text evidence="2">The sequence shown here is derived from an EMBL/GenBank/DDBJ whole genome shotgun (WGS) entry which is preliminary data.</text>
</comment>
<sequence>MKLHIRFYELCWFFLLGAFVYSLLEIVCRGYTHWTMTLTGGTAAVGLYLLHAAAPPKTLLLQCLCGALLITALEFTVGVADNLVMGWNVWDYSSMPLNLYGQICLPFSGLWFLLCIPAFGICSVAAKRFRLPA</sequence>
<proteinExistence type="predicted"/>
<accession>U2KC73</accession>
<name>U2KC73_9FIRM</name>
<keyword evidence="1" id="KW-0472">Membrane</keyword>
<feature type="transmembrane region" description="Helical" evidence="1">
    <location>
        <begin position="100"/>
        <end position="126"/>
    </location>
</feature>
<feature type="transmembrane region" description="Helical" evidence="1">
    <location>
        <begin position="7"/>
        <end position="24"/>
    </location>
</feature>
<dbReference type="HOGENOM" id="CLU_123238_1_0_9"/>
<dbReference type="InterPro" id="IPR010540">
    <property type="entry name" value="CmpB_TMEM229"/>
</dbReference>
<keyword evidence="3" id="KW-1185">Reference proteome</keyword>
<dbReference type="EMBL" id="AWVF01000186">
    <property type="protein sequence ID" value="ERJ96106.1"/>
    <property type="molecule type" value="Genomic_DNA"/>
</dbReference>
<keyword evidence="1" id="KW-0812">Transmembrane</keyword>
<keyword evidence="1" id="KW-1133">Transmembrane helix</keyword>